<organism evidence="1">
    <name type="scientific">bioreactor metagenome</name>
    <dbReference type="NCBI Taxonomy" id="1076179"/>
    <lineage>
        <taxon>unclassified sequences</taxon>
        <taxon>metagenomes</taxon>
        <taxon>ecological metagenomes</taxon>
    </lineage>
</organism>
<gene>
    <name evidence="1" type="ORF">SDC9_108131</name>
</gene>
<sequence length="99" mass="11187">MNATHKAITIVTQPPCINLYILAVRNAISTIRKVAITGITYMTFSFVVFKYTVNNKVVINIVMVIDNPYAPSILLEVWKYNTINMQKTNKKPLTNGINI</sequence>
<protein>
    <submittedName>
        <fullName evidence="1">Uncharacterized protein</fullName>
    </submittedName>
</protein>
<accession>A0A645BDL5</accession>
<proteinExistence type="predicted"/>
<evidence type="ECO:0000313" key="1">
    <source>
        <dbReference type="EMBL" id="MPM61273.1"/>
    </source>
</evidence>
<name>A0A645BDL5_9ZZZZ</name>
<dbReference type="AlphaFoldDB" id="A0A645BDL5"/>
<dbReference type="EMBL" id="VSSQ01018252">
    <property type="protein sequence ID" value="MPM61273.1"/>
    <property type="molecule type" value="Genomic_DNA"/>
</dbReference>
<reference evidence="1" key="1">
    <citation type="submission" date="2019-08" db="EMBL/GenBank/DDBJ databases">
        <authorList>
            <person name="Kucharzyk K."/>
            <person name="Murdoch R.W."/>
            <person name="Higgins S."/>
            <person name="Loffler F."/>
        </authorList>
    </citation>
    <scope>NUCLEOTIDE SEQUENCE</scope>
</reference>
<comment type="caution">
    <text evidence="1">The sequence shown here is derived from an EMBL/GenBank/DDBJ whole genome shotgun (WGS) entry which is preliminary data.</text>
</comment>